<reference evidence="1" key="2">
    <citation type="submission" date="2020-09" db="EMBL/GenBank/DDBJ databases">
        <authorList>
            <person name="Sun Q."/>
            <person name="Ohkuma M."/>
        </authorList>
    </citation>
    <scope>NUCLEOTIDE SEQUENCE</scope>
    <source>
        <strain evidence="1">JCM 4714</strain>
    </source>
</reference>
<evidence type="ECO:0000313" key="2">
    <source>
        <dbReference type="Proteomes" id="UP000655443"/>
    </source>
</evidence>
<comment type="caution">
    <text evidence="1">The sequence shown here is derived from an EMBL/GenBank/DDBJ whole genome shotgun (WGS) entry which is preliminary data.</text>
</comment>
<name>A0A918YDI7_9ACTN</name>
<organism evidence="1 2">
    <name type="scientific">Streptomyces alanosinicus</name>
    <dbReference type="NCBI Taxonomy" id="68171"/>
    <lineage>
        <taxon>Bacteria</taxon>
        <taxon>Bacillati</taxon>
        <taxon>Actinomycetota</taxon>
        <taxon>Actinomycetes</taxon>
        <taxon>Kitasatosporales</taxon>
        <taxon>Streptomycetaceae</taxon>
        <taxon>Streptomyces</taxon>
    </lineage>
</organism>
<proteinExistence type="predicted"/>
<dbReference type="AlphaFoldDB" id="A0A918YDI7"/>
<gene>
    <name evidence="1" type="ORF">GCM10010339_08280</name>
</gene>
<evidence type="ECO:0000313" key="1">
    <source>
        <dbReference type="EMBL" id="GHD98973.1"/>
    </source>
</evidence>
<protein>
    <submittedName>
        <fullName evidence="1">Uncharacterized protein</fullName>
    </submittedName>
</protein>
<sequence length="71" mass="7262">MAALAAYGTGAAATLVDTAKGMVRAGGTVSPRPEHTARFAEPYARLIGELGTRGWLPSAVAAYSRARIGTT</sequence>
<dbReference type="EMBL" id="BMVG01000001">
    <property type="protein sequence ID" value="GHD98973.1"/>
    <property type="molecule type" value="Genomic_DNA"/>
</dbReference>
<dbReference type="Proteomes" id="UP000655443">
    <property type="component" value="Unassembled WGS sequence"/>
</dbReference>
<accession>A0A918YDI7</accession>
<keyword evidence="2" id="KW-1185">Reference proteome</keyword>
<reference evidence="1" key="1">
    <citation type="journal article" date="2014" name="Int. J. Syst. Evol. Microbiol.">
        <title>Complete genome sequence of Corynebacterium casei LMG S-19264T (=DSM 44701T), isolated from a smear-ripened cheese.</title>
        <authorList>
            <consortium name="US DOE Joint Genome Institute (JGI-PGF)"/>
            <person name="Walter F."/>
            <person name="Albersmeier A."/>
            <person name="Kalinowski J."/>
            <person name="Ruckert C."/>
        </authorList>
    </citation>
    <scope>NUCLEOTIDE SEQUENCE</scope>
    <source>
        <strain evidence="1">JCM 4714</strain>
    </source>
</reference>